<dbReference type="Proteomes" id="UP000195787">
    <property type="component" value="Unassembled WGS sequence"/>
</dbReference>
<dbReference type="GO" id="GO:0005886">
    <property type="term" value="C:plasma membrane"/>
    <property type="evidence" value="ECO:0007669"/>
    <property type="project" value="UniProtKB-SubCell"/>
</dbReference>
<feature type="transmembrane region" description="Helical" evidence="6">
    <location>
        <begin position="37"/>
        <end position="61"/>
    </location>
</feature>
<organism evidence="7 8">
    <name type="scientific">Agrococcus casei LMG 22410</name>
    <dbReference type="NCBI Taxonomy" id="1255656"/>
    <lineage>
        <taxon>Bacteria</taxon>
        <taxon>Bacillati</taxon>
        <taxon>Actinomycetota</taxon>
        <taxon>Actinomycetes</taxon>
        <taxon>Micrococcales</taxon>
        <taxon>Microbacteriaceae</taxon>
        <taxon>Agrococcus</taxon>
    </lineage>
</organism>
<dbReference type="InterPro" id="IPR001123">
    <property type="entry name" value="LeuE-type"/>
</dbReference>
<dbReference type="EMBL" id="FUHU01000014">
    <property type="protein sequence ID" value="SJM50603.1"/>
    <property type="molecule type" value="Genomic_DNA"/>
</dbReference>
<feature type="transmembrane region" description="Helical" evidence="6">
    <location>
        <begin position="67"/>
        <end position="87"/>
    </location>
</feature>
<dbReference type="AlphaFoldDB" id="A0A1R4F451"/>
<comment type="subcellular location">
    <subcellularLocation>
        <location evidence="1">Cell membrane</location>
        <topology evidence="1">Multi-pass membrane protein</topology>
    </subcellularLocation>
</comment>
<evidence type="ECO:0000256" key="2">
    <source>
        <dbReference type="ARBA" id="ARBA00022475"/>
    </source>
</evidence>
<sequence>MEQFVAVAVVHFLALLIPGVDFFLIARTAMTSGWRNATGICVGIATANGTFIAAAFSGLSLISHPTLLTVIQTAGGAFLVYIGVAFIRSNAHFDPDDSPDVEQATWAKNLGLGIASGLLNPKNALFYLSLATVLTGAPPLTLIAYGVWMFAVVLAWDLFIAIALGTKRTLTRINSLVPWLTKTAGVFLVLFGTGMIATIAWQLLPR</sequence>
<feature type="transmembrane region" description="Helical" evidence="6">
    <location>
        <begin position="6"/>
        <end position="25"/>
    </location>
</feature>
<dbReference type="GO" id="GO:0015171">
    <property type="term" value="F:amino acid transmembrane transporter activity"/>
    <property type="evidence" value="ECO:0007669"/>
    <property type="project" value="TreeGrafter"/>
</dbReference>
<keyword evidence="4 6" id="KW-1133">Transmembrane helix</keyword>
<evidence type="ECO:0000256" key="4">
    <source>
        <dbReference type="ARBA" id="ARBA00022989"/>
    </source>
</evidence>
<keyword evidence="8" id="KW-1185">Reference proteome</keyword>
<feature type="transmembrane region" description="Helical" evidence="6">
    <location>
        <begin position="186"/>
        <end position="204"/>
    </location>
</feature>
<evidence type="ECO:0000256" key="1">
    <source>
        <dbReference type="ARBA" id="ARBA00004651"/>
    </source>
</evidence>
<name>A0A1R4F451_9MICO</name>
<evidence type="ECO:0000313" key="8">
    <source>
        <dbReference type="Proteomes" id="UP000195787"/>
    </source>
</evidence>
<evidence type="ECO:0000256" key="3">
    <source>
        <dbReference type="ARBA" id="ARBA00022692"/>
    </source>
</evidence>
<dbReference type="PANTHER" id="PTHR30086">
    <property type="entry name" value="ARGININE EXPORTER PROTEIN ARGO"/>
    <property type="match status" value="1"/>
</dbReference>
<proteinExistence type="predicted"/>
<keyword evidence="2" id="KW-1003">Cell membrane</keyword>
<dbReference type="PANTHER" id="PTHR30086:SF17">
    <property type="entry name" value="LYSE FAMILY TRANSLOCATOR"/>
    <property type="match status" value="1"/>
</dbReference>
<protein>
    <submittedName>
        <fullName evidence="7">Threonine efflux protein</fullName>
    </submittedName>
</protein>
<keyword evidence="5 6" id="KW-0472">Membrane</keyword>
<dbReference type="Pfam" id="PF01810">
    <property type="entry name" value="LysE"/>
    <property type="match status" value="1"/>
</dbReference>
<keyword evidence="3 6" id="KW-0812">Transmembrane</keyword>
<dbReference type="OrthoDB" id="581870at2"/>
<dbReference type="RefSeq" id="WP_086990909.1">
    <property type="nucleotide sequence ID" value="NZ_FUHU01000014.1"/>
</dbReference>
<accession>A0A1R4F451</accession>
<evidence type="ECO:0000256" key="5">
    <source>
        <dbReference type="ARBA" id="ARBA00023136"/>
    </source>
</evidence>
<evidence type="ECO:0000313" key="7">
    <source>
        <dbReference type="EMBL" id="SJM50603.1"/>
    </source>
</evidence>
<feature type="transmembrane region" description="Helical" evidence="6">
    <location>
        <begin position="147"/>
        <end position="165"/>
    </location>
</feature>
<reference evidence="7 8" key="1">
    <citation type="submission" date="2017-02" db="EMBL/GenBank/DDBJ databases">
        <authorList>
            <person name="Peterson S.W."/>
        </authorList>
    </citation>
    <scope>NUCLEOTIDE SEQUENCE [LARGE SCALE GENOMIC DNA]</scope>
    <source>
        <strain evidence="7 8">LMG 22410</strain>
    </source>
</reference>
<dbReference type="GeneID" id="303172053"/>
<gene>
    <name evidence="7" type="ORF">CZ674_02425</name>
</gene>
<evidence type="ECO:0000256" key="6">
    <source>
        <dbReference type="SAM" id="Phobius"/>
    </source>
</evidence>